<comment type="caution">
    <text evidence="7">The sequence shown here is derived from an EMBL/GenBank/DDBJ whole genome shotgun (WGS) entry which is preliminary data.</text>
</comment>
<feature type="domain" description="Sugar phosphate transporter" evidence="6">
    <location>
        <begin position="23"/>
        <end position="307"/>
    </location>
</feature>
<keyword evidence="3 5" id="KW-1133">Transmembrane helix</keyword>
<dbReference type="Pfam" id="PF03151">
    <property type="entry name" value="TPT"/>
    <property type="match status" value="1"/>
</dbReference>
<proteinExistence type="predicted"/>
<keyword evidence="8" id="KW-1185">Reference proteome</keyword>
<sequence>MPSNTTKDTENGNRKMVAFSVSFYIVTALVMVMANKWVLNAVSVPVTFLWAQIALAVVFFHLSSLFNLFVIPKLNLQTCVALAPLITINVIGLTFNTLCLQYLDASFYQVARALVLPFTVVLSWVVLKKKSSLSVILACAIVCSGFFVGVGGEIASFNVSFVGIMFGVISSVTTATHAIVIKKSLEVVNNNTMELVYYNNFLSGIALIPVIFLNSEVQGLYSLFGSGDDSVHIRTFIIGVLVTGFFGFLINIAGFLQIKVTSPVTHMISSAVRGVLQTILAVYCFGDLLTGSRVSGITLILVGSCYYTYVKDLESRQEEILQSKDVNEKV</sequence>
<keyword evidence="4 5" id="KW-0472">Membrane</keyword>
<organism evidence="7 8">
    <name type="scientific">Basidiobolus ranarum</name>
    <dbReference type="NCBI Taxonomy" id="34480"/>
    <lineage>
        <taxon>Eukaryota</taxon>
        <taxon>Fungi</taxon>
        <taxon>Fungi incertae sedis</taxon>
        <taxon>Zoopagomycota</taxon>
        <taxon>Entomophthoromycotina</taxon>
        <taxon>Basidiobolomycetes</taxon>
        <taxon>Basidiobolales</taxon>
        <taxon>Basidiobolaceae</taxon>
        <taxon>Basidiobolus</taxon>
    </lineage>
</organism>
<feature type="transmembrane region" description="Helical" evidence="5">
    <location>
        <begin position="109"/>
        <end position="127"/>
    </location>
</feature>
<feature type="transmembrane region" description="Helical" evidence="5">
    <location>
        <begin position="82"/>
        <end position="103"/>
    </location>
</feature>
<keyword evidence="2 5" id="KW-0812">Transmembrane</keyword>
<dbReference type="EMBL" id="JASJQH010001291">
    <property type="protein sequence ID" value="KAK9761638.1"/>
    <property type="molecule type" value="Genomic_DNA"/>
</dbReference>
<feature type="transmembrane region" description="Helical" evidence="5">
    <location>
        <begin position="193"/>
        <end position="213"/>
    </location>
</feature>
<dbReference type="InterPro" id="IPR037185">
    <property type="entry name" value="EmrE-like"/>
</dbReference>
<feature type="transmembrane region" description="Helical" evidence="5">
    <location>
        <begin position="161"/>
        <end position="181"/>
    </location>
</feature>
<evidence type="ECO:0000256" key="1">
    <source>
        <dbReference type="ARBA" id="ARBA00004141"/>
    </source>
</evidence>
<feature type="transmembrane region" description="Helical" evidence="5">
    <location>
        <begin position="233"/>
        <end position="258"/>
    </location>
</feature>
<evidence type="ECO:0000313" key="7">
    <source>
        <dbReference type="EMBL" id="KAK9761638.1"/>
    </source>
</evidence>
<evidence type="ECO:0000256" key="2">
    <source>
        <dbReference type="ARBA" id="ARBA00022692"/>
    </source>
</evidence>
<comment type="subcellular location">
    <subcellularLocation>
        <location evidence="1">Membrane</location>
        <topology evidence="1">Multi-pass membrane protein</topology>
    </subcellularLocation>
</comment>
<reference evidence="7 8" key="1">
    <citation type="submission" date="2023-04" db="EMBL/GenBank/DDBJ databases">
        <title>Genome of Basidiobolus ranarum AG-B5.</title>
        <authorList>
            <person name="Stajich J.E."/>
            <person name="Carter-House D."/>
            <person name="Gryganskyi A."/>
        </authorList>
    </citation>
    <scope>NUCLEOTIDE SEQUENCE [LARGE SCALE GENOMIC DNA]</scope>
    <source>
        <strain evidence="7 8">AG-B5</strain>
    </source>
</reference>
<feature type="transmembrane region" description="Helical" evidence="5">
    <location>
        <begin position="134"/>
        <end position="155"/>
    </location>
</feature>
<evidence type="ECO:0000313" key="8">
    <source>
        <dbReference type="Proteomes" id="UP001479436"/>
    </source>
</evidence>
<accession>A0ABR2WJD4</accession>
<evidence type="ECO:0000256" key="5">
    <source>
        <dbReference type="SAM" id="Phobius"/>
    </source>
</evidence>
<gene>
    <name evidence="7" type="ORF">K7432_013321</name>
</gene>
<dbReference type="InterPro" id="IPR050186">
    <property type="entry name" value="TPT_transporter"/>
</dbReference>
<evidence type="ECO:0000256" key="4">
    <source>
        <dbReference type="ARBA" id="ARBA00023136"/>
    </source>
</evidence>
<protein>
    <recommendedName>
        <fullName evidence="6">Sugar phosphate transporter domain-containing protein</fullName>
    </recommendedName>
</protein>
<name>A0ABR2WJD4_9FUNG</name>
<evidence type="ECO:0000256" key="3">
    <source>
        <dbReference type="ARBA" id="ARBA00022989"/>
    </source>
</evidence>
<feature type="transmembrane region" description="Helical" evidence="5">
    <location>
        <begin position="49"/>
        <end position="70"/>
    </location>
</feature>
<feature type="transmembrane region" description="Helical" evidence="5">
    <location>
        <begin position="16"/>
        <end position="37"/>
    </location>
</feature>
<dbReference type="Proteomes" id="UP001479436">
    <property type="component" value="Unassembled WGS sequence"/>
</dbReference>
<evidence type="ECO:0000259" key="6">
    <source>
        <dbReference type="Pfam" id="PF03151"/>
    </source>
</evidence>
<dbReference type="SUPFAM" id="SSF103481">
    <property type="entry name" value="Multidrug resistance efflux transporter EmrE"/>
    <property type="match status" value="2"/>
</dbReference>
<dbReference type="PANTHER" id="PTHR11132">
    <property type="entry name" value="SOLUTE CARRIER FAMILY 35"/>
    <property type="match status" value="1"/>
</dbReference>
<dbReference type="InterPro" id="IPR004853">
    <property type="entry name" value="Sugar_P_trans_dom"/>
</dbReference>